<evidence type="ECO:0000256" key="10">
    <source>
        <dbReference type="RuleBase" id="RU003915"/>
    </source>
</evidence>
<dbReference type="AlphaFoldDB" id="A0A1H3F937"/>
<accession>A0A1H3F937</accession>
<proteinExistence type="inferred from homology"/>
<keyword evidence="7 9" id="KW-0413">Isomerase</keyword>
<evidence type="ECO:0000256" key="6">
    <source>
        <dbReference type="ARBA" id="ARBA00023186"/>
    </source>
</evidence>
<keyword evidence="5 9" id="KW-0697">Rotamase</keyword>
<dbReference type="EMBL" id="FNMZ01000012">
    <property type="protein sequence ID" value="SDX87405.1"/>
    <property type="molecule type" value="Genomic_DNA"/>
</dbReference>
<sequence length="142" mass="15110">MTQAKPGDTLHLHYKGSLDDGTVFDSSEGRDPLTFELGSGQIIPGLEAGLAGMEVGEKRTVRVEPADGYGEHDPSRVQAVDRAGVPDHIPTEPGTQLQVQMQDGQAVNVVVAEVTEEELILDANHPLAGKALTFDVELVEIA</sequence>
<dbReference type="RefSeq" id="WP_092685098.1">
    <property type="nucleotide sequence ID" value="NZ_FNMZ01000012.1"/>
</dbReference>
<comment type="similarity">
    <text evidence="3 10">Belongs to the FKBP-type PPIase family.</text>
</comment>
<dbReference type="Proteomes" id="UP000199118">
    <property type="component" value="Unassembled WGS sequence"/>
</dbReference>
<evidence type="ECO:0000256" key="4">
    <source>
        <dbReference type="ARBA" id="ARBA00022490"/>
    </source>
</evidence>
<evidence type="ECO:0000256" key="5">
    <source>
        <dbReference type="ARBA" id="ARBA00023110"/>
    </source>
</evidence>
<evidence type="ECO:0000256" key="7">
    <source>
        <dbReference type="ARBA" id="ARBA00023235"/>
    </source>
</evidence>
<keyword evidence="13" id="KW-1185">Reference proteome</keyword>
<evidence type="ECO:0000259" key="11">
    <source>
        <dbReference type="PROSITE" id="PS50059"/>
    </source>
</evidence>
<protein>
    <recommendedName>
        <fullName evidence="10">Peptidyl-prolyl cis-trans isomerase</fullName>
        <ecNumber evidence="10">5.2.1.8</ecNumber>
    </recommendedName>
</protein>
<dbReference type="PANTHER" id="PTHR47861">
    <property type="entry name" value="FKBP-TYPE PEPTIDYL-PROLYL CIS-TRANS ISOMERASE SLYD"/>
    <property type="match status" value="1"/>
</dbReference>
<dbReference type="GO" id="GO:0042026">
    <property type="term" value="P:protein refolding"/>
    <property type="evidence" value="ECO:0007669"/>
    <property type="project" value="UniProtKB-ARBA"/>
</dbReference>
<evidence type="ECO:0000256" key="8">
    <source>
        <dbReference type="ARBA" id="ARBA00037071"/>
    </source>
</evidence>
<organism evidence="12 13">
    <name type="scientific">Albimonas donghaensis</name>
    <dbReference type="NCBI Taxonomy" id="356660"/>
    <lineage>
        <taxon>Bacteria</taxon>
        <taxon>Pseudomonadati</taxon>
        <taxon>Pseudomonadota</taxon>
        <taxon>Alphaproteobacteria</taxon>
        <taxon>Rhodobacterales</taxon>
        <taxon>Paracoccaceae</taxon>
        <taxon>Albimonas</taxon>
    </lineage>
</organism>
<reference evidence="12 13" key="1">
    <citation type="submission" date="2016-10" db="EMBL/GenBank/DDBJ databases">
        <authorList>
            <person name="de Groot N.N."/>
        </authorList>
    </citation>
    <scope>NUCLEOTIDE SEQUENCE [LARGE SCALE GENOMIC DNA]</scope>
    <source>
        <strain evidence="12 13">DSM 17890</strain>
    </source>
</reference>
<dbReference type="InterPro" id="IPR001179">
    <property type="entry name" value="PPIase_FKBP_dom"/>
</dbReference>
<dbReference type="GO" id="GO:0005737">
    <property type="term" value="C:cytoplasm"/>
    <property type="evidence" value="ECO:0007669"/>
    <property type="project" value="UniProtKB-SubCell"/>
</dbReference>
<dbReference type="PANTHER" id="PTHR47861:SF3">
    <property type="entry name" value="FKBP-TYPE PEPTIDYL-PROLYL CIS-TRANS ISOMERASE SLYD"/>
    <property type="match status" value="1"/>
</dbReference>
<evidence type="ECO:0000313" key="12">
    <source>
        <dbReference type="EMBL" id="SDX87405.1"/>
    </source>
</evidence>
<name>A0A1H3F937_9RHOB</name>
<dbReference type="Gene3D" id="3.10.50.40">
    <property type="match status" value="1"/>
</dbReference>
<keyword evidence="6" id="KW-0143">Chaperone</keyword>
<comment type="function">
    <text evidence="8">Also involved in hydrogenase metallocenter assembly, probably by participating in the nickel insertion step. This function in hydrogenase biosynthesis requires chaperone activity and the presence of the metal-binding domain, but not PPIase activity.</text>
</comment>
<feature type="domain" description="PPIase FKBP-type" evidence="11">
    <location>
        <begin position="7"/>
        <end position="105"/>
    </location>
</feature>
<dbReference type="PROSITE" id="PS50059">
    <property type="entry name" value="FKBP_PPIASE"/>
    <property type="match status" value="1"/>
</dbReference>
<keyword evidence="4" id="KW-0963">Cytoplasm</keyword>
<gene>
    <name evidence="12" type="ORF">SAMN05444336_1125</name>
</gene>
<evidence type="ECO:0000256" key="2">
    <source>
        <dbReference type="ARBA" id="ARBA00004496"/>
    </source>
</evidence>
<dbReference type="STRING" id="356660.SAMN05444336_1125"/>
<comment type="catalytic activity">
    <reaction evidence="1 9 10">
        <text>[protein]-peptidylproline (omega=180) = [protein]-peptidylproline (omega=0)</text>
        <dbReference type="Rhea" id="RHEA:16237"/>
        <dbReference type="Rhea" id="RHEA-COMP:10747"/>
        <dbReference type="Rhea" id="RHEA-COMP:10748"/>
        <dbReference type="ChEBI" id="CHEBI:83833"/>
        <dbReference type="ChEBI" id="CHEBI:83834"/>
        <dbReference type="EC" id="5.2.1.8"/>
    </reaction>
</comment>
<comment type="subcellular location">
    <subcellularLocation>
        <location evidence="2">Cytoplasm</location>
    </subcellularLocation>
</comment>
<dbReference type="GO" id="GO:0003755">
    <property type="term" value="F:peptidyl-prolyl cis-trans isomerase activity"/>
    <property type="evidence" value="ECO:0007669"/>
    <property type="project" value="UniProtKB-UniRule"/>
</dbReference>
<dbReference type="OrthoDB" id="9808891at2"/>
<evidence type="ECO:0000256" key="3">
    <source>
        <dbReference type="ARBA" id="ARBA00006577"/>
    </source>
</evidence>
<dbReference type="InterPro" id="IPR046357">
    <property type="entry name" value="PPIase_dom_sf"/>
</dbReference>
<evidence type="ECO:0000256" key="9">
    <source>
        <dbReference type="PROSITE-ProRule" id="PRU00277"/>
    </source>
</evidence>
<evidence type="ECO:0000256" key="1">
    <source>
        <dbReference type="ARBA" id="ARBA00000971"/>
    </source>
</evidence>
<dbReference type="SUPFAM" id="SSF54534">
    <property type="entry name" value="FKBP-like"/>
    <property type="match status" value="1"/>
</dbReference>
<dbReference type="Pfam" id="PF00254">
    <property type="entry name" value="FKBP_C"/>
    <property type="match status" value="1"/>
</dbReference>
<dbReference type="EC" id="5.2.1.8" evidence="10"/>
<evidence type="ECO:0000313" key="13">
    <source>
        <dbReference type="Proteomes" id="UP000199118"/>
    </source>
</evidence>